<protein>
    <submittedName>
        <fullName evidence="3">Single-stranded DNA-binding protein</fullName>
    </submittedName>
</protein>
<sequence length="122" mass="13496">MAQVIFEENECHVTGAIIRKETGFAHNPHLTTLKISARSRGKTFDDPELKLRQEYMVVELHDRAAAKANLLEEGDLVLVKGQLSTREWEEPGGIKVKGLIIVAATAESIGKIGELKKKCSKD</sequence>
<accession>A0A7W7KFF7</accession>
<dbReference type="PROSITE" id="PS50935">
    <property type="entry name" value="SSB"/>
    <property type="match status" value="1"/>
</dbReference>
<dbReference type="Gene3D" id="2.40.50.140">
    <property type="entry name" value="Nucleic acid-binding proteins"/>
    <property type="match status" value="1"/>
</dbReference>
<reference evidence="3 4" key="1">
    <citation type="submission" date="2020-08" db="EMBL/GenBank/DDBJ databases">
        <title>Functional genomics of gut bacteria from endangered species of beetles.</title>
        <authorList>
            <person name="Carlos-Shanley C."/>
        </authorList>
    </citation>
    <scope>NUCLEOTIDE SEQUENCE [LARGE SCALE GENOMIC DNA]</scope>
    <source>
        <strain evidence="3 4">S00179</strain>
    </source>
</reference>
<keyword evidence="1 2" id="KW-0238">DNA-binding</keyword>
<gene>
    <name evidence="3" type="ORF">HNP46_000247</name>
</gene>
<evidence type="ECO:0000256" key="2">
    <source>
        <dbReference type="PROSITE-ProRule" id="PRU00252"/>
    </source>
</evidence>
<dbReference type="Pfam" id="PF00436">
    <property type="entry name" value="SSB"/>
    <property type="match status" value="1"/>
</dbReference>
<dbReference type="GO" id="GO:0003697">
    <property type="term" value="F:single-stranded DNA binding"/>
    <property type="evidence" value="ECO:0007669"/>
    <property type="project" value="InterPro"/>
</dbReference>
<evidence type="ECO:0000256" key="1">
    <source>
        <dbReference type="ARBA" id="ARBA00023125"/>
    </source>
</evidence>
<organism evidence="3 4">
    <name type="scientific">Pseudomonas nitroreducens</name>
    <dbReference type="NCBI Taxonomy" id="46680"/>
    <lineage>
        <taxon>Bacteria</taxon>
        <taxon>Pseudomonadati</taxon>
        <taxon>Pseudomonadota</taxon>
        <taxon>Gammaproteobacteria</taxon>
        <taxon>Pseudomonadales</taxon>
        <taxon>Pseudomonadaceae</taxon>
        <taxon>Pseudomonas</taxon>
    </lineage>
</organism>
<dbReference type="AlphaFoldDB" id="A0A7W7KFF7"/>
<dbReference type="RefSeq" id="WP_184585702.1">
    <property type="nucleotide sequence ID" value="NZ_JACHLI010000001.1"/>
</dbReference>
<proteinExistence type="predicted"/>
<name>A0A7W7KFF7_PSENT</name>
<evidence type="ECO:0000313" key="4">
    <source>
        <dbReference type="Proteomes" id="UP000566995"/>
    </source>
</evidence>
<comment type="caution">
    <text evidence="3">The sequence shown here is derived from an EMBL/GenBank/DDBJ whole genome shotgun (WGS) entry which is preliminary data.</text>
</comment>
<dbReference type="InterPro" id="IPR012340">
    <property type="entry name" value="NA-bd_OB-fold"/>
</dbReference>
<dbReference type="Proteomes" id="UP000566995">
    <property type="component" value="Unassembled WGS sequence"/>
</dbReference>
<evidence type="ECO:0000313" key="3">
    <source>
        <dbReference type="EMBL" id="MBB4861436.1"/>
    </source>
</evidence>
<dbReference type="EMBL" id="JACHLI010000001">
    <property type="protein sequence ID" value="MBB4861436.1"/>
    <property type="molecule type" value="Genomic_DNA"/>
</dbReference>
<dbReference type="SUPFAM" id="SSF50249">
    <property type="entry name" value="Nucleic acid-binding proteins"/>
    <property type="match status" value="1"/>
</dbReference>
<dbReference type="InterPro" id="IPR000424">
    <property type="entry name" value="Primosome_PriB/ssb"/>
</dbReference>